<evidence type="ECO:0000313" key="2">
    <source>
        <dbReference type="Proteomes" id="UP000494216"/>
    </source>
</evidence>
<name>A0A8S0Y6J8_9GAMM</name>
<dbReference type="PROSITE" id="PS51257">
    <property type="entry name" value="PROKAR_LIPOPROTEIN"/>
    <property type="match status" value="1"/>
</dbReference>
<dbReference type="AlphaFoldDB" id="A0A8S0Y6J8"/>
<protein>
    <submittedName>
        <fullName evidence="1">Uncharacterized protein</fullName>
    </submittedName>
</protein>
<evidence type="ECO:0000313" key="1">
    <source>
        <dbReference type="EMBL" id="CAA9891547.1"/>
    </source>
</evidence>
<dbReference type="RefSeq" id="WP_174626405.1">
    <property type="nucleotide sequence ID" value="NZ_CADCXN010000073.1"/>
</dbReference>
<comment type="caution">
    <text evidence="1">The sequence shown here is derived from an EMBL/GenBank/DDBJ whole genome shotgun (WGS) entry which is preliminary data.</text>
</comment>
<gene>
    <name evidence="1" type="ORF">METHB2_430026</name>
</gene>
<dbReference type="EMBL" id="CADCXN010000073">
    <property type="protein sequence ID" value="CAA9891547.1"/>
    <property type="molecule type" value="Genomic_DNA"/>
</dbReference>
<reference evidence="1 2" key="1">
    <citation type="submission" date="2020-02" db="EMBL/GenBank/DDBJ databases">
        <authorList>
            <person name="Hogendoorn C."/>
        </authorList>
    </citation>
    <scope>NUCLEOTIDE SEQUENCE [LARGE SCALE GENOMIC DNA]</scope>
    <source>
        <strain evidence="1">METHB21</strain>
    </source>
</reference>
<keyword evidence="2" id="KW-1185">Reference proteome</keyword>
<accession>A0A8S0Y6J8</accession>
<organism evidence="1 2">
    <name type="scientific">Candidatus Methylobacter favarea</name>
    <dbReference type="NCBI Taxonomy" id="2707345"/>
    <lineage>
        <taxon>Bacteria</taxon>
        <taxon>Pseudomonadati</taxon>
        <taxon>Pseudomonadota</taxon>
        <taxon>Gammaproteobacteria</taxon>
        <taxon>Methylococcales</taxon>
        <taxon>Methylococcaceae</taxon>
        <taxon>Methylobacter</taxon>
    </lineage>
</organism>
<dbReference type="Proteomes" id="UP000494216">
    <property type="component" value="Unassembled WGS sequence"/>
</dbReference>
<sequence>MADNKPGCAISNSGWRLFRLCPHLGLSAGCVQNLHNQDLQPMLRIVDEFDVT</sequence>
<proteinExistence type="predicted"/>